<protein>
    <submittedName>
        <fullName evidence="2">Uncharacterized protein</fullName>
    </submittedName>
</protein>
<proteinExistence type="predicted"/>
<keyword evidence="1" id="KW-0812">Transmembrane</keyword>
<dbReference type="EMBL" id="BMAT01009877">
    <property type="protein sequence ID" value="GFS15534.1"/>
    <property type="molecule type" value="Genomic_DNA"/>
</dbReference>
<comment type="caution">
    <text evidence="2">The sequence shown here is derived from an EMBL/GenBank/DDBJ whole genome shotgun (WGS) entry which is preliminary data.</text>
</comment>
<accession>A0AAV4J0N4</accession>
<keyword evidence="1" id="KW-1133">Transmembrane helix</keyword>
<keyword evidence="3" id="KW-1185">Reference proteome</keyword>
<dbReference type="AlphaFoldDB" id="A0AAV4J0N4"/>
<evidence type="ECO:0000313" key="3">
    <source>
        <dbReference type="Proteomes" id="UP000762676"/>
    </source>
</evidence>
<name>A0AAV4J0N4_9GAST</name>
<evidence type="ECO:0000256" key="1">
    <source>
        <dbReference type="SAM" id="Phobius"/>
    </source>
</evidence>
<dbReference type="Proteomes" id="UP000762676">
    <property type="component" value="Unassembled WGS sequence"/>
</dbReference>
<reference evidence="2 3" key="1">
    <citation type="journal article" date="2021" name="Elife">
        <title>Chloroplast acquisition without the gene transfer in kleptoplastic sea slugs, Plakobranchus ocellatus.</title>
        <authorList>
            <person name="Maeda T."/>
            <person name="Takahashi S."/>
            <person name="Yoshida T."/>
            <person name="Shimamura S."/>
            <person name="Takaki Y."/>
            <person name="Nagai Y."/>
            <person name="Toyoda A."/>
            <person name="Suzuki Y."/>
            <person name="Arimoto A."/>
            <person name="Ishii H."/>
            <person name="Satoh N."/>
            <person name="Nishiyama T."/>
            <person name="Hasebe M."/>
            <person name="Maruyama T."/>
            <person name="Minagawa J."/>
            <person name="Obokata J."/>
            <person name="Shigenobu S."/>
        </authorList>
    </citation>
    <scope>NUCLEOTIDE SEQUENCE [LARGE SCALE GENOMIC DNA]</scope>
</reference>
<feature type="transmembrane region" description="Helical" evidence="1">
    <location>
        <begin position="28"/>
        <end position="51"/>
    </location>
</feature>
<keyword evidence="1" id="KW-0472">Membrane</keyword>
<gene>
    <name evidence="2" type="ORF">ElyMa_004935200</name>
</gene>
<sequence length="84" mass="9499">MRYTEPCLKRVQEKEIKAEKEEEEEEEVVVVVVVVVIVVVVVVVMVVVVVVDEQSLASYNLQDTVRLSSDTARIPNVFCCRAHP</sequence>
<organism evidence="2 3">
    <name type="scientific">Elysia marginata</name>
    <dbReference type="NCBI Taxonomy" id="1093978"/>
    <lineage>
        <taxon>Eukaryota</taxon>
        <taxon>Metazoa</taxon>
        <taxon>Spiralia</taxon>
        <taxon>Lophotrochozoa</taxon>
        <taxon>Mollusca</taxon>
        <taxon>Gastropoda</taxon>
        <taxon>Heterobranchia</taxon>
        <taxon>Euthyneura</taxon>
        <taxon>Panpulmonata</taxon>
        <taxon>Sacoglossa</taxon>
        <taxon>Placobranchoidea</taxon>
        <taxon>Plakobranchidae</taxon>
        <taxon>Elysia</taxon>
    </lineage>
</organism>
<evidence type="ECO:0000313" key="2">
    <source>
        <dbReference type="EMBL" id="GFS15534.1"/>
    </source>
</evidence>